<keyword evidence="3" id="KW-1185">Reference proteome</keyword>
<proteinExistence type="predicted"/>
<dbReference type="GO" id="GO:0015627">
    <property type="term" value="C:type II protein secretion system complex"/>
    <property type="evidence" value="ECO:0007669"/>
    <property type="project" value="TreeGrafter"/>
</dbReference>
<evidence type="ECO:0000313" key="3">
    <source>
        <dbReference type="Proteomes" id="UP000601108"/>
    </source>
</evidence>
<keyword evidence="1" id="KW-0472">Membrane</keyword>
<dbReference type="RefSeq" id="WP_027413646.1">
    <property type="nucleotide sequence ID" value="NZ_BMWS01000005.1"/>
</dbReference>
<evidence type="ECO:0000313" key="2">
    <source>
        <dbReference type="EMBL" id="GGX09966.1"/>
    </source>
</evidence>
<evidence type="ECO:0008006" key="4">
    <source>
        <dbReference type="Google" id="ProtNLM"/>
    </source>
</evidence>
<reference evidence="2 3" key="1">
    <citation type="journal article" date="2014" name="Int. J. Syst. Evol. Microbiol.">
        <title>Complete genome sequence of Corynebacterium casei LMG S-19264T (=DSM 44701T), isolated from a smear-ripened cheese.</title>
        <authorList>
            <consortium name="US DOE Joint Genome Institute (JGI-PGF)"/>
            <person name="Walter F."/>
            <person name="Albersmeier A."/>
            <person name="Kalinowski J."/>
            <person name="Ruckert C."/>
        </authorList>
    </citation>
    <scope>NUCLEOTIDE SEQUENCE [LARGE SCALE GENOMIC DNA]</scope>
    <source>
        <strain evidence="2 3">KCTC 12285</strain>
    </source>
</reference>
<dbReference type="SUPFAM" id="SSF47781">
    <property type="entry name" value="RuvA domain 2-like"/>
    <property type="match status" value="2"/>
</dbReference>
<dbReference type="PROSITE" id="PS51257">
    <property type="entry name" value="PROKAR_LIPOPROTEIN"/>
    <property type="match status" value="1"/>
</dbReference>
<sequence length="288" mass="33842">MNTIKSYFEINSRFRNGIFLLSIILSTAIIGCFFYLKKVTPKYNLVELEEFQHQIDSIKKQNKKAEKEYKLKSFNPNFISDYKGYMLGISPTELDKLYFYRSQGKWINSVSEFKKVTQVSDSLLAVISPLFKFPEWKNNKTKIFSKREYSVKSHSQKKDLNTVLAKELQEEARIPDFIAVRIIKYRNKIGGFIEDIQLKDISGLYDNQRNKILSLFTVKTSRKNKKLNVNRASVKELIEIPYFDFELALDIKDFVKDNGDISNFDELLKIKGFPTEKIDRIRLYLTID</sequence>
<organism evidence="2 3">
    <name type="scientific">Aquimarina muelleri</name>
    <dbReference type="NCBI Taxonomy" id="279356"/>
    <lineage>
        <taxon>Bacteria</taxon>
        <taxon>Pseudomonadati</taxon>
        <taxon>Bacteroidota</taxon>
        <taxon>Flavobacteriia</taxon>
        <taxon>Flavobacteriales</taxon>
        <taxon>Flavobacteriaceae</taxon>
        <taxon>Aquimarina</taxon>
    </lineage>
</organism>
<evidence type="ECO:0000256" key="1">
    <source>
        <dbReference type="SAM" id="Phobius"/>
    </source>
</evidence>
<protein>
    <recommendedName>
        <fullName evidence="4">Helix-hairpin-helix domain-containing protein</fullName>
    </recommendedName>
</protein>
<dbReference type="EMBL" id="BMWS01000005">
    <property type="protein sequence ID" value="GGX09966.1"/>
    <property type="molecule type" value="Genomic_DNA"/>
</dbReference>
<dbReference type="PANTHER" id="PTHR21180:SF32">
    <property type="entry name" value="ENDONUCLEASE_EXONUCLEASE_PHOSPHATASE FAMILY DOMAIN-CONTAINING PROTEIN 1"/>
    <property type="match status" value="1"/>
</dbReference>
<dbReference type="PANTHER" id="PTHR21180">
    <property type="entry name" value="ENDONUCLEASE/EXONUCLEASE/PHOSPHATASE FAMILY DOMAIN-CONTAINING PROTEIN 1"/>
    <property type="match status" value="1"/>
</dbReference>
<dbReference type="InterPro" id="IPR051675">
    <property type="entry name" value="Endo/Exo/Phosphatase_dom_1"/>
</dbReference>
<name>A0A918N256_9FLAO</name>
<feature type="transmembrane region" description="Helical" evidence="1">
    <location>
        <begin position="17"/>
        <end position="36"/>
    </location>
</feature>
<keyword evidence="1" id="KW-1133">Transmembrane helix</keyword>
<gene>
    <name evidence="2" type="ORF">GCM10007384_09580</name>
</gene>
<dbReference type="Gene3D" id="1.10.150.280">
    <property type="entry name" value="AF1531-like domain"/>
    <property type="match status" value="1"/>
</dbReference>
<dbReference type="Pfam" id="PF12836">
    <property type="entry name" value="HHH_3"/>
    <property type="match status" value="2"/>
</dbReference>
<keyword evidence="1" id="KW-0812">Transmembrane</keyword>
<accession>A0A918N256</accession>
<comment type="caution">
    <text evidence="2">The sequence shown here is derived from an EMBL/GenBank/DDBJ whole genome shotgun (WGS) entry which is preliminary data.</text>
</comment>
<dbReference type="AlphaFoldDB" id="A0A918N256"/>
<dbReference type="InterPro" id="IPR010994">
    <property type="entry name" value="RuvA_2-like"/>
</dbReference>
<dbReference type="Gene3D" id="1.10.150.320">
    <property type="entry name" value="Photosystem II 12 kDa extrinsic protein"/>
    <property type="match status" value="1"/>
</dbReference>
<dbReference type="GO" id="GO:0015628">
    <property type="term" value="P:protein secretion by the type II secretion system"/>
    <property type="evidence" value="ECO:0007669"/>
    <property type="project" value="TreeGrafter"/>
</dbReference>
<dbReference type="Proteomes" id="UP000601108">
    <property type="component" value="Unassembled WGS sequence"/>
</dbReference>